<evidence type="ECO:0000313" key="1">
    <source>
        <dbReference type="EMBL" id="WGK69964.1"/>
    </source>
</evidence>
<gene>
    <name evidence="1" type="ORF">P0082_03655</name>
</gene>
<proteinExistence type="predicted"/>
<dbReference type="EMBL" id="CP123443">
    <property type="protein sequence ID" value="WGK69964.1"/>
    <property type="molecule type" value="Genomic_DNA"/>
</dbReference>
<evidence type="ECO:0000313" key="2">
    <source>
        <dbReference type="Proteomes" id="UP001228690"/>
    </source>
</evidence>
<dbReference type="RefSeq" id="WP_326928168.1">
    <property type="nucleotide sequence ID" value="NZ_CP123443.1"/>
</dbReference>
<organism evidence="1 2">
    <name type="scientific">Candidatus Haliotispira prima</name>
    <dbReference type="NCBI Taxonomy" id="3034016"/>
    <lineage>
        <taxon>Bacteria</taxon>
        <taxon>Pseudomonadati</taxon>
        <taxon>Spirochaetota</taxon>
        <taxon>Spirochaetia</taxon>
        <taxon>Spirochaetales</taxon>
        <taxon>Spirochaetaceae</taxon>
        <taxon>Candidatus Haliotispira</taxon>
    </lineage>
</organism>
<keyword evidence="2" id="KW-1185">Reference proteome</keyword>
<name>A0ABY8MJ15_9SPIO</name>
<reference evidence="1 2" key="1">
    <citation type="submission" date="2023-04" db="EMBL/GenBank/DDBJ databases">
        <title>Spirochaete genome identified in red abalone sample constitutes a novel genus.</title>
        <authorList>
            <person name="Sharma S.P."/>
            <person name="Purcell C.M."/>
            <person name="Hyde J.R."/>
            <person name="Severin A.J."/>
        </authorList>
    </citation>
    <scope>NUCLEOTIDE SEQUENCE [LARGE SCALE GENOMIC DNA]</scope>
    <source>
        <strain evidence="1 2">SP-2023</strain>
    </source>
</reference>
<dbReference type="Proteomes" id="UP001228690">
    <property type="component" value="Chromosome"/>
</dbReference>
<protein>
    <submittedName>
        <fullName evidence="1">Uncharacterized protein</fullName>
    </submittedName>
</protein>
<sequence length="56" mass="6628">MSQNVRVPELSSGSAADYAALQQNYRVTGSEIIHRNFRRCSRNFNHSMPERWKFRQ</sequence>
<accession>A0ABY8MJ15</accession>